<evidence type="ECO:0000256" key="8">
    <source>
        <dbReference type="ARBA" id="ARBA00022842"/>
    </source>
</evidence>
<evidence type="ECO:0000256" key="2">
    <source>
        <dbReference type="ARBA" id="ARBA00004970"/>
    </source>
</evidence>
<dbReference type="InterPro" id="IPR051090">
    <property type="entry name" value="Inositol_monoP_superfamily"/>
</dbReference>
<dbReference type="EC" id="3.1.3.15" evidence="4 11"/>
<dbReference type="InterPro" id="IPR020583">
    <property type="entry name" value="Inositol_monoP_metal-BS"/>
</dbReference>
<evidence type="ECO:0000256" key="10">
    <source>
        <dbReference type="ARBA" id="ARBA00049158"/>
    </source>
</evidence>
<comment type="cofactor">
    <cofactor evidence="1">
        <name>Mg(2+)</name>
        <dbReference type="ChEBI" id="CHEBI:18420"/>
    </cofactor>
</comment>
<keyword evidence="6" id="KW-0479">Metal-binding</keyword>
<dbReference type="PROSITE" id="PS00629">
    <property type="entry name" value="IMP_1"/>
    <property type="match status" value="1"/>
</dbReference>
<keyword evidence="8" id="KW-0460">Magnesium</keyword>
<evidence type="ECO:0000256" key="1">
    <source>
        <dbReference type="ARBA" id="ARBA00001946"/>
    </source>
</evidence>
<sequence>MTDPCPAPPVPPALVTLAERLADASGPVIRNYFRTPVAVDDKADSSPVTIADREAERAIRAIIEAERPDDGIYGEEFGTKNLDAEWVWVIDPIDGTKSFITGRPIFGTLIALLHRGRPVLGVIDQPIVGDRWLGVEGRPTLFNGQPARVRACAGGLAAATLGTTSPDLFPGSDMDGFRRVAAAAKTAVYGGDCYSYGLLAAGYYDLVVESGLKLYDFAALVPVVTGAGGLMTDWDGGALNADSTGRVVAAGDALTHREALAALAG</sequence>
<evidence type="ECO:0000256" key="9">
    <source>
        <dbReference type="ARBA" id="ARBA00023102"/>
    </source>
</evidence>
<name>A0ABS4SRK6_9PROT</name>
<keyword evidence="7" id="KW-0378">Hydrolase</keyword>
<dbReference type="InterPro" id="IPR000760">
    <property type="entry name" value="Inositol_monophosphatase-like"/>
</dbReference>
<gene>
    <name evidence="12" type="ORF">J2851_004986</name>
</gene>
<keyword evidence="5" id="KW-0028">Amino-acid biosynthesis</keyword>
<accession>A0ABS4SRK6</accession>
<proteinExistence type="inferred from homology"/>
<dbReference type="CDD" id="cd01641">
    <property type="entry name" value="Bacterial_IMPase_like_1"/>
    <property type="match status" value="1"/>
</dbReference>
<evidence type="ECO:0000256" key="4">
    <source>
        <dbReference type="ARBA" id="ARBA00013085"/>
    </source>
</evidence>
<evidence type="ECO:0000256" key="11">
    <source>
        <dbReference type="NCBIfam" id="TIGR02067"/>
    </source>
</evidence>
<evidence type="ECO:0000256" key="6">
    <source>
        <dbReference type="ARBA" id="ARBA00022723"/>
    </source>
</evidence>
<dbReference type="EMBL" id="JAGINP010000020">
    <property type="protein sequence ID" value="MBP2295183.1"/>
    <property type="molecule type" value="Genomic_DNA"/>
</dbReference>
<dbReference type="PANTHER" id="PTHR43200">
    <property type="entry name" value="PHOSPHATASE"/>
    <property type="match status" value="1"/>
</dbReference>
<protein>
    <recommendedName>
        <fullName evidence="4 11">Histidinol-phosphatase</fullName>
        <ecNumber evidence="4 11">3.1.3.15</ecNumber>
    </recommendedName>
</protein>
<dbReference type="Proteomes" id="UP000781958">
    <property type="component" value="Unassembled WGS sequence"/>
</dbReference>
<dbReference type="NCBIfam" id="TIGR02067">
    <property type="entry name" value="his_9_HisN"/>
    <property type="match status" value="1"/>
</dbReference>
<comment type="caution">
    <text evidence="12">The sequence shown here is derived from an EMBL/GenBank/DDBJ whole genome shotgun (WGS) entry which is preliminary data.</text>
</comment>
<keyword evidence="9" id="KW-0368">Histidine biosynthesis</keyword>
<dbReference type="PANTHER" id="PTHR43200:SF6">
    <property type="entry name" value="3'(2'),5'-BISPHOSPHATE NUCLEOTIDASE"/>
    <property type="match status" value="1"/>
</dbReference>
<dbReference type="RefSeq" id="WP_209769600.1">
    <property type="nucleotide sequence ID" value="NZ_JAGINP010000020.1"/>
</dbReference>
<dbReference type="PRINTS" id="PR00377">
    <property type="entry name" value="IMPHPHTASES"/>
</dbReference>
<evidence type="ECO:0000256" key="3">
    <source>
        <dbReference type="ARBA" id="ARBA00009759"/>
    </source>
</evidence>
<dbReference type="Gene3D" id="3.40.190.80">
    <property type="match status" value="1"/>
</dbReference>
<dbReference type="Gene3D" id="3.30.540.10">
    <property type="entry name" value="Fructose-1,6-Bisphosphatase, subunit A, domain 1"/>
    <property type="match status" value="1"/>
</dbReference>
<organism evidence="12 13">
    <name type="scientific">Azospirillum rugosum</name>
    <dbReference type="NCBI Taxonomy" id="416170"/>
    <lineage>
        <taxon>Bacteria</taxon>
        <taxon>Pseudomonadati</taxon>
        <taxon>Pseudomonadota</taxon>
        <taxon>Alphaproteobacteria</taxon>
        <taxon>Rhodospirillales</taxon>
        <taxon>Azospirillaceae</taxon>
        <taxon>Azospirillum</taxon>
    </lineage>
</organism>
<reference evidence="12 13" key="1">
    <citation type="submission" date="2021-03" db="EMBL/GenBank/DDBJ databases">
        <title>Genomic Encyclopedia of Type Strains, Phase III (KMG-III): the genomes of soil and plant-associated and newly described type strains.</title>
        <authorList>
            <person name="Whitman W."/>
        </authorList>
    </citation>
    <scope>NUCLEOTIDE SEQUENCE [LARGE SCALE GENOMIC DNA]</scope>
    <source>
        <strain evidence="12 13">IMMIB AFH-6</strain>
    </source>
</reference>
<evidence type="ECO:0000313" key="13">
    <source>
        <dbReference type="Proteomes" id="UP000781958"/>
    </source>
</evidence>
<dbReference type="InterPro" id="IPR011809">
    <property type="entry name" value="His_9_proposed"/>
</dbReference>
<evidence type="ECO:0000256" key="7">
    <source>
        <dbReference type="ARBA" id="ARBA00022801"/>
    </source>
</evidence>
<comment type="pathway">
    <text evidence="2">Amino-acid biosynthesis; L-histidine biosynthesis; L-histidine from 5-phospho-alpha-D-ribose 1-diphosphate: step 8/9.</text>
</comment>
<comment type="similarity">
    <text evidence="3">Belongs to the inositol monophosphatase superfamily.</text>
</comment>
<keyword evidence="13" id="KW-1185">Reference proteome</keyword>
<evidence type="ECO:0000313" key="12">
    <source>
        <dbReference type="EMBL" id="MBP2295183.1"/>
    </source>
</evidence>
<dbReference type="SUPFAM" id="SSF56655">
    <property type="entry name" value="Carbohydrate phosphatase"/>
    <property type="match status" value="1"/>
</dbReference>
<evidence type="ECO:0000256" key="5">
    <source>
        <dbReference type="ARBA" id="ARBA00022605"/>
    </source>
</evidence>
<comment type="catalytic activity">
    <reaction evidence="10">
        <text>L-histidinol phosphate + H2O = L-histidinol + phosphate</text>
        <dbReference type="Rhea" id="RHEA:14465"/>
        <dbReference type="ChEBI" id="CHEBI:15377"/>
        <dbReference type="ChEBI" id="CHEBI:43474"/>
        <dbReference type="ChEBI" id="CHEBI:57699"/>
        <dbReference type="ChEBI" id="CHEBI:57980"/>
        <dbReference type="EC" id="3.1.3.15"/>
    </reaction>
</comment>
<dbReference type="Pfam" id="PF00459">
    <property type="entry name" value="Inositol_P"/>
    <property type="match status" value="1"/>
</dbReference>